<comment type="caution">
    <text evidence="1">The sequence shown here is derived from an EMBL/GenBank/DDBJ whole genome shotgun (WGS) entry which is preliminary data.</text>
</comment>
<dbReference type="EMBL" id="NPBQ01000129">
    <property type="protein sequence ID" value="PAD81236.1"/>
    <property type="molecule type" value="Genomic_DNA"/>
</dbReference>
<dbReference type="Proteomes" id="UP000216961">
    <property type="component" value="Unassembled WGS sequence"/>
</dbReference>
<dbReference type="AlphaFoldDB" id="A0A268F785"/>
<protein>
    <submittedName>
        <fullName evidence="1">Uncharacterized protein</fullName>
    </submittedName>
</protein>
<dbReference type="KEGG" id="bcir:C2I06_22055"/>
<name>A0A268F785_NIACI</name>
<organism evidence="1 2">
    <name type="scientific">Niallia circulans</name>
    <name type="common">Bacillus circulans</name>
    <dbReference type="NCBI Taxonomy" id="1397"/>
    <lineage>
        <taxon>Bacteria</taxon>
        <taxon>Bacillati</taxon>
        <taxon>Bacillota</taxon>
        <taxon>Bacilli</taxon>
        <taxon>Bacillales</taxon>
        <taxon>Bacillaceae</taxon>
        <taxon>Niallia</taxon>
    </lineage>
</organism>
<dbReference type="RefSeq" id="WP_095333336.1">
    <property type="nucleotide sequence ID" value="NZ_CP026031.1"/>
</dbReference>
<dbReference type="Pfam" id="PF22564">
    <property type="entry name" value="HAAS"/>
    <property type="match status" value="1"/>
</dbReference>
<sequence>MINLNKNNFLKLLKNSLKFMSEKEKKDILEEYSMHFTEGLSENKSEEEISKELGNPEEIAKELNAVYAINKVEEKKSIRSMLTAMMSIMGLSLMNCIIIIVSLFFMLLLTPFILAYVIGVPIMILSPIILIVMGFVDGSTIGIGEILESIKGVIIGAILAILGYYIGKSFIKLFIKYLKWNASIARGKNGL</sequence>
<accession>A0A268F785</accession>
<evidence type="ECO:0000313" key="1">
    <source>
        <dbReference type="EMBL" id="PAD81236.1"/>
    </source>
</evidence>
<gene>
    <name evidence="1" type="ORF">CHH57_20755</name>
</gene>
<evidence type="ECO:0000313" key="2">
    <source>
        <dbReference type="Proteomes" id="UP000216961"/>
    </source>
</evidence>
<proteinExistence type="predicted"/>
<reference evidence="1 2" key="1">
    <citation type="submission" date="2017-07" db="EMBL/GenBank/DDBJ databases">
        <title>Isolation and whole genome analysis of endospore-forming bacteria from heroin.</title>
        <authorList>
            <person name="Kalinowski J."/>
            <person name="Ahrens B."/>
            <person name="Al-Dilaimi A."/>
            <person name="Winkler A."/>
            <person name="Wibberg D."/>
            <person name="Schleenbecker U."/>
            <person name="Ruckert C."/>
            <person name="Wolfel R."/>
            <person name="Grass G."/>
        </authorList>
    </citation>
    <scope>NUCLEOTIDE SEQUENCE [LARGE SCALE GENOMIC DNA]</scope>
    <source>
        <strain evidence="1 2">7521-2</strain>
    </source>
</reference>